<name>A0ABU2JE22_9ACTN</name>
<protein>
    <submittedName>
        <fullName evidence="2">Uncharacterized protein</fullName>
    </submittedName>
</protein>
<keyword evidence="1" id="KW-0812">Transmembrane</keyword>
<dbReference type="EMBL" id="JAVREH010000032">
    <property type="protein sequence ID" value="MDT0263232.1"/>
    <property type="molecule type" value="Genomic_DNA"/>
</dbReference>
<proteinExistence type="predicted"/>
<evidence type="ECO:0000313" key="3">
    <source>
        <dbReference type="Proteomes" id="UP001183176"/>
    </source>
</evidence>
<organism evidence="2 3">
    <name type="scientific">Jatrophihabitans lederbergiae</name>
    <dbReference type="NCBI Taxonomy" id="3075547"/>
    <lineage>
        <taxon>Bacteria</taxon>
        <taxon>Bacillati</taxon>
        <taxon>Actinomycetota</taxon>
        <taxon>Actinomycetes</taxon>
        <taxon>Jatrophihabitantales</taxon>
        <taxon>Jatrophihabitantaceae</taxon>
        <taxon>Jatrophihabitans</taxon>
    </lineage>
</organism>
<comment type="caution">
    <text evidence="2">The sequence shown here is derived from an EMBL/GenBank/DDBJ whole genome shotgun (WGS) entry which is preliminary data.</text>
</comment>
<keyword evidence="1" id="KW-0472">Membrane</keyword>
<dbReference type="RefSeq" id="WP_311424380.1">
    <property type="nucleotide sequence ID" value="NZ_JAVREH010000032.1"/>
</dbReference>
<dbReference type="Proteomes" id="UP001183176">
    <property type="component" value="Unassembled WGS sequence"/>
</dbReference>
<gene>
    <name evidence="2" type="ORF">RM423_17750</name>
</gene>
<accession>A0ABU2JE22</accession>
<keyword evidence="1" id="KW-1133">Transmembrane helix</keyword>
<evidence type="ECO:0000256" key="1">
    <source>
        <dbReference type="SAM" id="Phobius"/>
    </source>
</evidence>
<evidence type="ECO:0000313" key="2">
    <source>
        <dbReference type="EMBL" id="MDT0263232.1"/>
    </source>
</evidence>
<reference evidence="3" key="1">
    <citation type="submission" date="2023-07" db="EMBL/GenBank/DDBJ databases">
        <title>30 novel species of actinomycetes from the DSMZ collection.</title>
        <authorList>
            <person name="Nouioui I."/>
        </authorList>
    </citation>
    <scope>NUCLEOTIDE SEQUENCE [LARGE SCALE GENOMIC DNA]</scope>
    <source>
        <strain evidence="3">DSM 44399</strain>
    </source>
</reference>
<keyword evidence="3" id="KW-1185">Reference proteome</keyword>
<sequence length="118" mass="12274">MRPGPLTAISLLLGIAIAVLWSARLVDEDIGVNTANGLLGGNAESASLSGTVVRLVFALVTGLAGTFTACNVAVFSAIAPHLQDDATMSGRLRRAMRPLAGCRSVRSSWPVLMARSVR</sequence>
<feature type="transmembrane region" description="Helical" evidence="1">
    <location>
        <begin position="55"/>
        <end position="79"/>
    </location>
</feature>